<evidence type="ECO:0000256" key="3">
    <source>
        <dbReference type="ARBA" id="ARBA00022679"/>
    </source>
</evidence>
<proteinExistence type="inferred from homology"/>
<dbReference type="AlphaFoldDB" id="A0AA51X6W3"/>
<feature type="domain" description="Glycosyltransferase 2-like" evidence="4">
    <location>
        <begin position="8"/>
        <end position="154"/>
    </location>
</feature>
<dbReference type="PANTHER" id="PTHR43179:SF12">
    <property type="entry name" value="GALACTOFURANOSYLTRANSFERASE GLFT2"/>
    <property type="match status" value="1"/>
</dbReference>
<sequence>MNEEQKVSVILVNYNQLEYTIKCVQSILNSNYSNFEIVIIDNCSRDEIYSSLVDSFKEYDKVNLVRSDTNLGYVGGVNLGLALSSKASPEYFLIMNNDTLIAQESMGTFVETCKRHGNKIIVSGKVYNYGTEDSLQYIGQREDPEGGINQVSIVKNRDEKDIGQYDSEMEMGMLDDIYWMFPKALYEEIGGYSEYFFLYGEQNEFALRAKKAGYKLIYTPNAKLWHEGGASTCDGNKKSPRIEYWTTMATLKLAVLHLPEGKKEQFVSKWIIRMMLKKIYLFLFRKGNFNSIKAVYVAWRHFKVWREIKFKDNGYNPF</sequence>
<evidence type="ECO:0000313" key="6">
    <source>
        <dbReference type="Proteomes" id="UP001239782"/>
    </source>
</evidence>
<dbReference type="Pfam" id="PF00535">
    <property type="entry name" value="Glycos_transf_2"/>
    <property type="match status" value="1"/>
</dbReference>
<dbReference type="CDD" id="cd04186">
    <property type="entry name" value="GT_2_like_c"/>
    <property type="match status" value="1"/>
</dbReference>
<dbReference type="EMBL" id="CP133548">
    <property type="protein sequence ID" value="WMS87279.1"/>
    <property type="molecule type" value="Genomic_DNA"/>
</dbReference>
<keyword evidence="6" id="KW-1185">Reference proteome</keyword>
<comment type="similarity">
    <text evidence="1">Belongs to the glycosyltransferase 2 family.</text>
</comment>
<dbReference type="RefSeq" id="WP_309202420.1">
    <property type="nucleotide sequence ID" value="NZ_CP133548.1"/>
</dbReference>
<dbReference type="InterPro" id="IPR001173">
    <property type="entry name" value="Glyco_trans_2-like"/>
</dbReference>
<dbReference type="KEGG" id="plei:Q9312_18910"/>
<reference evidence="5 6" key="1">
    <citation type="submission" date="2023-08" db="EMBL/GenBank/DDBJ databases">
        <title>Pleionea litopenaei sp. nov., isolated from stomach of juvenile Litopenaeus vannamei.</title>
        <authorList>
            <person name="Rho A.M."/>
            <person name="Hwang C.Y."/>
        </authorList>
    </citation>
    <scope>NUCLEOTIDE SEQUENCE [LARGE SCALE GENOMIC DNA]</scope>
    <source>
        <strain evidence="5 6">HL-JVS1</strain>
    </source>
</reference>
<dbReference type="SUPFAM" id="SSF53448">
    <property type="entry name" value="Nucleotide-diphospho-sugar transferases"/>
    <property type="match status" value="1"/>
</dbReference>
<dbReference type="EC" id="2.4.-.-" evidence="5"/>
<protein>
    <submittedName>
        <fullName evidence="5">Glycosyltransferase family 2 protein</fullName>
        <ecNumber evidence="5">2.4.-.-</ecNumber>
    </submittedName>
</protein>
<accession>A0AA51X6W3</accession>
<dbReference type="GO" id="GO:0016757">
    <property type="term" value="F:glycosyltransferase activity"/>
    <property type="evidence" value="ECO:0007669"/>
    <property type="project" value="UniProtKB-KW"/>
</dbReference>
<gene>
    <name evidence="5" type="ORF">Q9312_18910</name>
</gene>
<organism evidence="5 6">
    <name type="scientific">Pleionea litopenaei</name>
    <dbReference type="NCBI Taxonomy" id="3070815"/>
    <lineage>
        <taxon>Bacteria</taxon>
        <taxon>Pseudomonadati</taxon>
        <taxon>Pseudomonadota</taxon>
        <taxon>Gammaproteobacteria</taxon>
        <taxon>Oceanospirillales</taxon>
        <taxon>Pleioneaceae</taxon>
        <taxon>Pleionea</taxon>
    </lineage>
</organism>
<dbReference type="Proteomes" id="UP001239782">
    <property type="component" value="Chromosome"/>
</dbReference>
<dbReference type="InterPro" id="IPR029044">
    <property type="entry name" value="Nucleotide-diphossugar_trans"/>
</dbReference>
<evidence type="ECO:0000259" key="4">
    <source>
        <dbReference type="Pfam" id="PF00535"/>
    </source>
</evidence>
<evidence type="ECO:0000256" key="2">
    <source>
        <dbReference type="ARBA" id="ARBA00022676"/>
    </source>
</evidence>
<name>A0AA51X6W3_9GAMM</name>
<keyword evidence="3 5" id="KW-0808">Transferase</keyword>
<dbReference type="PANTHER" id="PTHR43179">
    <property type="entry name" value="RHAMNOSYLTRANSFERASE WBBL"/>
    <property type="match status" value="1"/>
</dbReference>
<dbReference type="Gene3D" id="3.90.550.10">
    <property type="entry name" value="Spore Coat Polysaccharide Biosynthesis Protein SpsA, Chain A"/>
    <property type="match status" value="1"/>
</dbReference>
<keyword evidence="2 5" id="KW-0328">Glycosyltransferase</keyword>
<evidence type="ECO:0000313" key="5">
    <source>
        <dbReference type="EMBL" id="WMS87279.1"/>
    </source>
</evidence>
<evidence type="ECO:0000256" key="1">
    <source>
        <dbReference type="ARBA" id="ARBA00006739"/>
    </source>
</evidence>